<proteinExistence type="predicted"/>
<name>A0A075FLS1_9EURY</name>
<protein>
    <submittedName>
        <fullName evidence="2">Uncharacterized protein</fullName>
    </submittedName>
</protein>
<evidence type="ECO:0000313" key="2">
    <source>
        <dbReference type="EMBL" id="AIE92470.1"/>
    </source>
</evidence>
<dbReference type="AlphaFoldDB" id="A0A075FLS1"/>
<dbReference type="EMBL" id="KF900366">
    <property type="protein sequence ID" value="AIE92470.1"/>
    <property type="molecule type" value="Genomic_DNA"/>
</dbReference>
<organism evidence="2">
    <name type="scientific">uncultured marine group II/III euryarchaeote AD1000_23_G03</name>
    <dbReference type="NCBI Taxonomy" id="1457739"/>
    <lineage>
        <taxon>Archaea</taxon>
        <taxon>Methanobacteriati</taxon>
        <taxon>Methanobacteriota</taxon>
        <taxon>environmental samples</taxon>
    </lineage>
</organism>
<accession>A0A075FLS1</accession>
<feature type="region of interest" description="Disordered" evidence="1">
    <location>
        <begin position="1"/>
        <end position="23"/>
    </location>
</feature>
<evidence type="ECO:0000256" key="1">
    <source>
        <dbReference type="SAM" id="MobiDB-lite"/>
    </source>
</evidence>
<reference evidence="2" key="1">
    <citation type="journal article" date="2014" name="Genome Biol. Evol.">
        <title>Pangenome evidence for extensive interdomain horizontal transfer affecting lineage core and shell genes in uncultured planktonic thaumarchaeota and euryarchaeota.</title>
        <authorList>
            <person name="Deschamps P."/>
            <person name="Zivanovic Y."/>
            <person name="Moreira D."/>
            <person name="Rodriguez-Valera F."/>
            <person name="Lopez-Garcia P."/>
        </authorList>
    </citation>
    <scope>NUCLEOTIDE SEQUENCE</scope>
</reference>
<sequence length="123" mass="13812">MDEEREPGAHHVYRATDSASTPTEGANDTLFVIHWNEAHDDLYWGYVVMKLEVGDTVYDCTITDGGDCFISQDGDDDTLWQTNEFLTIMENDLNFVGESGVLVNLYISYRGNQISGSDSVYVQ</sequence>